<gene>
    <name evidence="3" type="ORF">STSP_40720</name>
</gene>
<dbReference type="Proteomes" id="UP000077381">
    <property type="component" value="Unassembled WGS sequence"/>
</dbReference>
<dbReference type="STRING" id="1716141.STSP_40720"/>
<dbReference type="Pfam" id="PF13581">
    <property type="entry name" value="HATPase_c_2"/>
    <property type="match status" value="1"/>
</dbReference>
<dbReference type="InterPro" id="IPR003594">
    <property type="entry name" value="HATPase_dom"/>
</dbReference>
<dbReference type="PANTHER" id="PTHR35526:SF3">
    <property type="entry name" value="ANTI-SIGMA-F FACTOR RSBW"/>
    <property type="match status" value="1"/>
</dbReference>
<evidence type="ECO:0000313" key="3">
    <source>
        <dbReference type="EMBL" id="OAH12726.1"/>
    </source>
</evidence>
<accession>A0A177HPR3</accession>
<dbReference type="InterPro" id="IPR050267">
    <property type="entry name" value="Anti-sigma-factor_SerPK"/>
</dbReference>
<reference evidence="3 4" key="1">
    <citation type="submission" date="2015-12" db="EMBL/GenBank/DDBJ databases">
        <title>Genome sequence of Streptomyces sp. G25.</title>
        <authorList>
            <person name="Poehlein A."/>
            <person name="Roettig A."/>
            <person name="Hiessl S."/>
            <person name="Hauschild P."/>
            <person name="Schauer J."/>
            <person name="Madkour M.H."/>
            <person name="Al-Ansari A.M."/>
            <person name="Almakishah N.H."/>
            <person name="Steinbuechel A."/>
            <person name="Daniel R."/>
        </authorList>
    </citation>
    <scope>NUCLEOTIDE SEQUENCE [LARGE SCALE GENOMIC DNA]</scope>
    <source>
        <strain evidence="4">G25(2015)</strain>
    </source>
</reference>
<comment type="caution">
    <text evidence="3">The sequence shown here is derived from an EMBL/GenBank/DDBJ whole genome shotgun (WGS) entry which is preliminary data.</text>
</comment>
<keyword evidence="1" id="KW-0723">Serine/threonine-protein kinase</keyword>
<name>A0A177HPR3_9ACTN</name>
<dbReference type="InterPro" id="IPR036890">
    <property type="entry name" value="HATPase_C_sf"/>
</dbReference>
<dbReference type="AlphaFoldDB" id="A0A177HPR3"/>
<dbReference type="PATRIC" id="fig|1716141.3.peg.4284"/>
<dbReference type="OrthoDB" id="4325132at2"/>
<evidence type="ECO:0000256" key="1">
    <source>
        <dbReference type="ARBA" id="ARBA00022527"/>
    </source>
</evidence>
<keyword evidence="4" id="KW-1185">Reference proteome</keyword>
<proteinExistence type="predicted"/>
<feature type="domain" description="Histidine kinase/HSP90-like ATPase" evidence="2">
    <location>
        <begin position="33"/>
        <end position="143"/>
    </location>
</feature>
<dbReference type="Gene3D" id="3.30.565.10">
    <property type="entry name" value="Histidine kinase-like ATPase, C-terminal domain"/>
    <property type="match status" value="1"/>
</dbReference>
<dbReference type="GO" id="GO:0004674">
    <property type="term" value="F:protein serine/threonine kinase activity"/>
    <property type="evidence" value="ECO:0007669"/>
    <property type="project" value="UniProtKB-KW"/>
</dbReference>
<evidence type="ECO:0000259" key="2">
    <source>
        <dbReference type="Pfam" id="PF13581"/>
    </source>
</evidence>
<keyword evidence="1" id="KW-0418">Kinase</keyword>
<organism evidence="3 4">
    <name type="scientific">Streptomyces jeddahensis</name>
    <dbReference type="NCBI Taxonomy" id="1716141"/>
    <lineage>
        <taxon>Bacteria</taxon>
        <taxon>Bacillati</taxon>
        <taxon>Actinomycetota</taxon>
        <taxon>Actinomycetes</taxon>
        <taxon>Kitasatosporales</taxon>
        <taxon>Streptomycetaceae</taxon>
        <taxon>Streptomyces</taxon>
    </lineage>
</organism>
<dbReference type="RefSeq" id="WP_067279722.1">
    <property type="nucleotide sequence ID" value="NZ_LOHS01000088.1"/>
</dbReference>
<dbReference type="PANTHER" id="PTHR35526">
    <property type="entry name" value="ANTI-SIGMA-F FACTOR RSBW-RELATED"/>
    <property type="match status" value="1"/>
</dbReference>
<dbReference type="CDD" id="cd16936">
    <property type="entry name" value="HATPase_RsbW-like"/>
    <property type="match status" value="1"/>
</dbReference>
<keyword evidence="1" id="KW-0808">Transferase</keyword>
<dbReference type="FunFam" id="3.30.565.10:FF:000028">
    <property type="entry name" value="PAS sensor protein"/>
    <property type="match status" value="1"/>
</dbReference>
<sequence length="152" mass="16481">MNSALTIAPRPRTPQRGPAPEWAACGATWVLRHDPSSVRRARRLAVAQLALWSLGEYIEDAELLVSELVTNALRHTRGPIRLTLSLHPAGGGLRCEVEDGDPTPPRVRHASEEDECGRGLHLLELLSHCWGSRTTAVGKVVWFDLLAGAAAA</sequence>
<dbReference type="SUPFAM" id="SSF55874">
    <property type="entry name" value="ATPase domain of HSP90 chaperone/DNA topoisomerase II/histidine kinase"/>
    <property type="match status" value="1"/>
</dbReference>
<protein>
    <recommendedName>
        <fullName evidence="2">Histidine kinase/HSP90-like ATPase domain-containing protein</fullName>
    </recommendedName>
</protein>
<evidence type="ECO:0000313" key="4">
    <source>
        <dbReference type="Proteomes" id="UP000077381"/>
    </source>
</evidence>
<dbReference type="EMBL" id="LOHS01000088">
    <property type="protein sequence ID" value="OAH12726.1"/>
    <property type="molecule type" value="Genomic_DNA"/>
</dbReference>